<keyword evidence="8 9" id="KW-0472">Membrane</keyword>
<dbReference type="InterPro" id="IPR033479">
    <property type="entry name" value="dCache_1"/>
</dbReference>
<dbReference type="KEGG" id="ceu:A7L45_05235"/>
<protein>
    <recommendedName>
        <fullName evidence="10">HAMP domain-containing protein</fullName>
    </recommendedName>
</protein>
<dbReference type="InterPro" id="IPR003660">
    <property type="entry name" value="HAMP_dom"/>
</dbReference>
<dbReference type="Proteomes" id="UP000182569">
    <property type="component" value="Chromosome"/>
</dbReference>
<evidence type="ECO:0000256" key="7">
    <source>
        <dbReference type="ARBA" id="ARBA00022989"/>
    </source>
</evidence>
<evidence type="ECO:0000256" key="4">
    <source>
        <dbReference type="ARBA" id="ARBA00022679"/>
    </source>
</evidence>
<evidence type="ECO:0000256" key="2">
    <source>
        <dbReference type="ARBA" id="ARBA00022475"/>
    </source>
</evidence>
<dbReference type="GO" id="GO:0000155">
    <property type="term" value="F:phosphorelay sensor kinase activity"/>
    <property type="evidence" value="ECO:0007669"/>
    <property type="project" value="InterPro"/>
</dbReference>
<feature type="transmembrane region" description="Helical" evidence="9">
    <location>
        <begin position="27"/>
        <end position="46"/>
    </location>
</feature>
<dbReference type="PANTHER" id="PTHR34220:SF7">
    <property type="entry name" value="SENSOR HISTIDINE KINASE YPDA"/>
    <property type="match status" value="1"/>
</dbReference>
<dbReference type="Pfam" id="PF00672">
    <property type="entry name" value="HAMP"/>
    <property type="match status" value="1"/>
</dbReference>
<evidence type="ECO:0000313" key="12">
    <source>
        <dbReference type="Proteomes" id="UP000182569"/>
    </source>
</evidence>
<dbReference type="Gene3D" id="6.10.340.10">
    <property type="match status" value="1"/>
</dbReference>
<dbReference type="SMART" id="SM00387">
    <property type="entry name" value="HATPase_c"/>
    <property type="match status" value="1"/>
</dbReference>
<keyword evidence="7 9" id="KW-1133">Transmembrane helix</keyword>
<keyword evidence="6" id="KW-0418">Kinase</keyword>
<dbReference type="InterPro" id="IPR036890">
    <property type="entry name" value="HATPase_C_sf"/>
</dbReference>
<feature type="domain" description="HAMP" evidence="10">
    <location>
        <begin position="319"/>
        <end position="375"/>
    </location>
</feature>
<dbReference type="RefSeq" id="WP_071611803.1">
    <property type="nucleotide sequence ID" value="NZ_CP015756.1"/>
</dbReference>
<dbReference type="InterPro" id="IPR050640">
    <property type="entry name" value="Bact_2-comp_sensor_kinase"/>
</dbReference>
<dbReference type="PROSITE" id="PS50885">
    <property type="entry name" value="HAMP"/>
    <property type="match status" value="1"/>
</dbReference>
<dbReference type="Pfam" id="PF06580">
    <property type="entry name" value="His_kinase"/>
    <property type="match status" value="1"/>
</dbReference>
<accession>A0A1J0GF32</accession>
<evidence type="ECO:0000256" key="1">
    <source>
        <dbReference type="ARBA" id="ARBA00004651"/>
    </source>
</evidence>
<dbReference type="GO" id="GO:0005886">
    <property type="term" value="C:plasma membrane"/>
    <property type="evidence" value="ECO:0007669"/>
    <property type="project" value="UniProtKB-SubCell"/>
</dbReference>
<name>A0A1J0GF32_9CLOT</name>
<dbReference type="Gene3D" id="3.30.565.10">
    <property type="entry name" value="Histidine kinase-like ATPase, C-terminal domain"/>
    <property type="match status" value="1"/>
</dbReference>
<evidence type="ECO:0000256" key="6">
    <source>
        <dbReference type="ARBA" id="ARBA00022777"/>
    </source>
</evidence>
<dbReference type="InterPro" id="IPR003594">
    <property type="entry name" value="HATPase_dom"/>
</dbReference>
<dbReference type="PANTHER" id="PTHR34220">
    <property type="entry name" value="SENSOR HISTIDINE KINASE YPDA"/>
    <property type="match status" value="1"/>
</dbReference>
<evidence type="ECO:0000256" key="8">
    <source>
        <dbReference type="ARBA" id="ARBA00023136"/>
    </source>
</evidence>
<feature type="transmembrane region" description="Helical" evidence="9">
    <location>
        <begin position="298"/>
        <end position="321"/>
    </location>
</feature>
<evidence type="ECO:0000256" key="9">
    <source>
        <dbReference type="SAM" id="Phobius"/>
    </source>
</evidence>
<dbReference type="Pfam" id="PF02743">
    <property type="entry name" value="dCache_1"/>
    <property type="match status" value="1"/>
</dbReference>
<dbReference type="SUPFAM" id="SSF158472">
    <property type="entry name" value="HAMP domain-like"/>
    <property type="match status" value="1"/>
</dbReference>
<organism evidence="11 12">
    <name type="scientific">Clostridium estertheticum subsp. estertheticum</name>
    <dbReference type="NCBI Taxonomy" id="1552"/>
    <lineage>
        <taxon>Bacteria</taxon>
        <taxon>Bacillati</taxon>
        <taxon>Bacillota</taxon>
        <taxon>Clostridia</taxon>
        <taxon>Eubacteriales</taxon>
        <taxon>Clostridiaceae</taxon>
        <taxon>Clostridium</taxon>
    </lineage>
</organism>
<sequence length="589" mass="67708">MVINNYLSNVKTYIINFYKIMTIKRKVFIILATLVLIISMLSFLLLQVTFKVYDRQLINNSSEILNIYSTNIENELRKVESLSFGVITSNQTQEYLSTINNKKSSYERYVAISKMEDILRNQSQSESYISSVSLVDINGSMYTVGNSTITIANTIQNEVMKRLEKKSGGFVWIEPKEDNKNFILARKIRSISNFKVIGTLIIRIDADNLVNSVSNMSPQYKANLIILSENKNMIYKDKKITSAKAIDIGLNNMSNEIYNIDGKKFLLNREVSNYSKWTYVNFLSYENIFQNIKLMRTIMLCCFLMIFILAVSMGLGFAGSITKPIITLSKKMKKVENGNFEIMEIDKISDDKCDEVGQLNNDFIVMVNKINELIKENYIKQILVKETELKALQSQINPHFLYNTLDSINWIAKANKQDKISLMVKSLSNLFRASIASKDSIIKIEDELKLLNDYINIQKIRYEERLDFSDLVDEDIKECYILKMTLQPLVENCIKYGLEQLTGVCKITIKSQKQKDFLEVIVIDNGIGMTKEFLHELEIGENKSRSTGIGIKNIDERIKLFFGKEFGISVKSQLSEGTTVIVRIPYKVR</sequence>
<evidence type="ECO:0000256" key="5">
    <source>
        <dbReference type="ARBA" id="ARBA00022692"/>
    </source>
</evidence>
<dbReference type="EMBL" id="CP015756">
    <property type="protein sequence ID" value="APC39510.1"/>
    <property type="molecule type" value="Genomic_DNA"/>
</dbReference>
<keyword evidence="5 9" id="KW-0812">Transmembrane</keyword>
<keyword evidence="2" id="KW-1003">Cell membrane</keyword>
<keyword evidence="3" id="KW-0597">Phosphoprotein</keyword>
<dbReference type="CDD" id="cd06225">
    <property type="entry name" value="HAMP"/>
    <property type="match status" value="1"/>
</dbReference>
<dbReference type="InterPro" id="IPR010559">
    <property type="entry name" value="Sig_transdc_His_kin_internal"/>
</dbReference>
<evidence type="ECO:0000259" key="10">
    <source>
        <dbReference type="PROSITE" id="PS50885"/>
    </source>
</evidence>
<keyword evidence="12" id="KW-1185">Reference proteome</keyword>
<dbReference type="Pfam" id="PF02518">
    <property type="entry name" value="HATPase_c"/>
    <property type="match status" value="1"/>
</dbReference>
<proteinExistence type="predicted"/>
<dbReference type="CDD" id="cd18773">
    <property type="entry name" value="PDC1_HK_sensor"/>
    <property type="match status" value="1"/>
</dbReference>
<dbReference type="STRING" id="1552.A7L45_05235"/>
<evidence type="ECO:0000313" key="11">
    <source>
        <dbReference type="EMBL" id="APC39510.1"/>
    </source>
</evidence>
<dbReference type="SUPFAM" id="SSF55874">
    <property type="entry name" value="ATPase domain of HSP90 chaperone/DNA topoisomerase II/histidine kinase"/>
    <property type="match status" value="1"/>
</dbReference>
<reference evidence="12" key="1">
    <citation type="journal article" date="2016" name="Front. Microbiol.">
        <title>Complete Genome Sequence of Clostridium estertheticum DSM 8809, a Microbe Identified in Spoiled Vacuum Packed Beef.</title>
        <authorList>
            <person name="Yu Z."/>
            <person name="Gunn L."/>
            <person name="Brennan E."/>
            <person name="Reid R."/>
            <person name="Wall P.G."/>
            <person name="Gaora O.P."/>
            <person name="Hurley D."/>
            <person name="Bolton D."/>
            <person name="Fanning S."/>
        </authorList>
    </citation>
    <scope>NUCLEOTIDE SEQUENCE [LARGE SCALE GENOMIC DNA]</scope>
    <source>
        <strain evidence="12">DSM 8809</strain>
    </source>
</reference>
<dbReference type="AlphaFoldDB" id="A0A1J0GF32"/>
<evidence type="ECO:0000256" key="3">
    <source>
        <dbReference type="ARBA" id="ARBA00022553"/>
    </source>
</evidence>
<comment type="subcellular location">
    <subcellularLocation>
        <location evidence="1">Cell membrane</location>
        <topology evidence="1">Multi-pass membrane protein</topology>
    </subcellularLocation>
</comment>
<keyword evidence="4" id="KW-0808">Transferase</keyword>
<dbReference type="OrthoDB" id="9809348at2"/>
<gene>
    <name evidence="11" type="ORF">A7L45_05235</name>
</gene>